<evidence type="ECO:0000313" key="3">
    <source>
        <dbReference type="Proteomes" id="UP000654922"/>
    </source>
</evidence>
<sequence length="93" mass="10245">MTARQRQKWRQLWQLASQAPGCPDPNSHGNQASQGSQAAVLGDPENLEAWTMTAIEKAYLEFCIELLNQRHHSHEYESALVCAIAVLGQGEAG</sequence>
<feature type="region of interest" description="Disordered" evidence="1">
    <location>
        <begin position="18"/>
        <end position="40"/>
    </location>
</feature>
<proteinExistence type="predicted"/>
<gene>
    <name evidence="2" type="ORF">CNMCM5623_009124</name>
</gene>
<evidence type="ECO:0000313" key="2">
    <source>
        <dbReference type="EMBL" id="KAF7174647.1"/>
    </source>
</evidence>
<name>A0A8H6QM07_9EURO</name>
<organism evidence="2 3">
    <name type="scientific">Aspergillus felis</name>
    <dbReference type="NCBI Taxonomy" id="1287682"/>
    <lineage>
        <taxon>Eukaryota</taxon>
        <taxon>Fungi</taxon>
        <taxon>Dikarya</taxon>
        <taxon>Ascomycota</taxon>
        <taxon>Pezizomycotina</taxon>
        <taxon>Eurotiomycetes</taxon>
        <taxon>Eurotiomycetidae</taxon>
        <taxon>Eurotiales</taxon>
        <taxon>Aspergillaceae</taxon>
        <taxon>Aspergillus</taxon>
        <taxon>Aspergillus subgen. Fumigati</taxon>
    </lineage>
</organism>
<dbReference type="EMBL" id="JACBAE010000606">
    <property type="protein sequence ID" value="KAF7174647.1"/>
    <property type="molecule type" value="Genomic_DNA"/>
</dbReference>
<dbReference type="Proteomes" id="UP000654922">
    <property type="component" value="Unassembled WGS sequence"/>
</dbReference>
<evidence type="ECO:0000256" key="1">
    <source>
        <dbReference type="SAM" id="MobiDB-lite"/>
    </source>
</evidence>
<dbReference type="OrthoDB" id="2608216at2759"/>
<dbReference type="AlphaFoldDB" id="A0A8H6QM07"/>
<protein>
    <submittedName>
        <fullName evidence="2">Uncharacterized protein</fullName>
    </submittedName>
</protein>
<accession>A0A8H6QM07</accession>
<reference evidence="2" key="1">
    <citation type="submission" date="2020-06" db="EMBL/GenBank/DDBJ databases">
        <title>Draft genome sequences of strains closely related to Aspergillus parafelis and Aspergillus hiratsukae.</title>
        <authorList>
            <person name="Dos Santos R.A.C."/>
            <person name="Rivero-Menendez O."/>
            <person name="Steenwyk J.L."/>
            <person name="Mead M.E."/>
            <person name="Goldman G.H."/>
            <person name="Alastruey-Izquierdo A."/>
            <person name="Rokas A."/>
        </authorList>
    </citation>
    <scope>NUCLEOTIDE SEQUENCE</scope>
    <source>
        <strain evidence="2">CNM-CM5623</strain>
    </source>
</reference>
<comment type="caution">
    <text evidence="2">The sequence shown here is derived from an EMBL/GenBank/DDBJ whole genome shotgun (WGS) entry which is preliminary data.</text>
</comment>
<feature type="compositionally biased region" description="Polar residues" evidence="1">
    <location>
        <begin position="27"/>
        <end position="37"/>
    </location>
</feature>